<organism evidence="1 2">
    <name type="scientific">Physocladia obscura</name>
    <dbReference type="NCBI Taxonomy" id="109957"/>
    <lineage>
        <taxon>Eukaryota</taxon>
        <taxon>Fungi</taxon>
        <taxon>Fungi incertae sedis</taxon>
        <taxon>Chytridiomycota</taxon>
        <taxon>Chytridiomycota incertae sedis</taxon>
        <taxon>Chytridiomycetes</taxon>
        <taxon>Chytridiales</taxon>
        <taxon>Chytriomycetaceae</taxon>
        <taxon>Physocladia</taxon>
    </lineage>
</organism>
<dbReference type="Proteomes" id="UP001211907">
    <property type="component" value="Unassembled WGS sequence"/>
</dbReference>
<dbReference type="EMBL" id="JADGJH010000832">
    <property type="protein sequence ID" value="KAJ3122137.1"/>
    <property type="molecule type" value="Genomic_DNA"/>
</dbReference>
<keyword evidence="2" id="KW-1185">Reference proteome</keyword>
<protein>
    <submittedName>
        <fullName evidence="1">Uncharacterized protein</fullName>
    </submittedName>
</protein>
<sequence length="79" mass="8964">MTFLINGIEGKFTVGKDIFKLGYDRKITTIFDADGKKIKWLHSLGNLQLELSCINTARNSLSVEEFGLWIDRIKGGQFL</sequence>
<accession>A0AAD5T1Y8</accession>
<reference evidence="1" key="1">
    <citation type="submission" date="2020-05" db="EMBL/GenBank/DDBJ databases">
        <title>Phylogenomic resolution of chytrid fungi.</title>
        <authorList>
            <person name="Stajich J.E."/>
            <person name="Amses K."/>
            <person name="Simmons R."/>
            <person name="Seto K."/>
            <person name="Myers J."/>
            <person name="Bonds A."/>
            <person name="Quandt C.A."/>
            <person name="Barry K."/>
            <person name="Liu P."/>
            <person name="Grigoriev I."/>
            <person name="Longcore J.E."/>
            <person name="James T.Y."/>
        </authorList>
    </citation>
    <scope>NUCLEOTIDE SEQUENCE</scope>
    <source>
        <strain evidence="1">JEL0513</strain>
    </source>
</reference>
<name>A0AAD5T1Y8_9FUNG</name>
<comment type="caution">
    <text evidence="1">The sequence shown here is derived from an EMBL/GenBank/DDBJ whole genome shotgun (WGS) entry which is preliminary data.</text>
</comment>
<evidence type="ECO:0000313" key="2">
    <source>
        <dbReference type="Proteomes" id="UP001211907"/>
    </source>
</evidence>
<proteinExistence type="predicted"/>
<evidence type="ECO:0000313" key="1">
    <source>
        <dbReference type="EMBL" id="KAJ3122137.1"/>
    </source>
</evidence>
<dbReference type="AlphaFoldDB" id="A0AAD5T1Y8"/>
<gene>
    <name evidence="1" type="ORF">HK100_012117</name>
</gene>